<dbReference type="NCBIfam" id="TIGR00069">
    <property type="entry name" value="hisD"/>
    <property type="match status" value="1"/>
</dbReference>
<keyword evidence="6 12" id="KW-0479">Metal-binding</keyword>
<evidence type="ECO:0000256" key="16">
    <source>
        <dbReference type="PIRSR" id="PIRSR000099-3"/>
    </source>
</evidence>
<dbReference type="HOGENOM" id="CLU_006732_3_1_11"/>
<dbReference type="PANTHER" id="PTHR21256">
    <property type="entry name" value="HISTIDINOL DEHYDROGENASE HDH"/>
    <property type="match status" value="1"/>
</dbReference>
<accession>G8WRG7</accession>
<dbReference type="GO" id="GO:0008270">
    <property type="term" value="F:zinc ion binding"/>
    <property type="evidence" value="ECO:0007669"/>
    <property type="project" value="UniProtKB-UniRule"/>
</dbReference>
<dbReference type="PATRIC" id="fig|1003195.11.peg.2760"/>
<keyword evidence="10 12" id="KW-0368">Histidine biosynthesis</keyword>
<dbReference type="GO" id="GO:0004399">
    <property type="term" value="F:histidinol dehydrogenase activity"/>
    <property type="evidence" value="ECO:0007669"/>
    <property type="project" value="UniProtKB-UniRule"/>
</dbReference>
<evidence type="ECO:0000256" key="17">
    <source>
        <dbReference type="PIRSR" id="PIRSR000099-4"/>
    </source>
</evidence>
<feature type="binding site" evidence="12 16">
    <location>
        <position position="365"/>
    </location>
    <ligand>
        <name>substrate</name>
    </ligand>
</feature>
<dbReference type="InterPro" id="IPR001692">
    <property type="entry name" value="Histidinol_DH_CS"/>
</dbReference>
<feature type="binding site" evidence="12 17">
    <location>
        <position position="365"/>
    </location>
    <ligand>
        <name>Zn(2+)</name>
        <dbReference type="ChEBI" id="CHEBI:29105"/>
    </ligand>
</feature>
<dbReference type="Proteomes" id="UP000007842">
    <property type="component" value="Chromosome"/>
</dbReference>
<dbReference type="EMBL" id="CP003219">
    <property type="protein sequence ID" value="AEW93544.1"/>
    <property type="molecule type" value="Genomic_DNA"/>
</dbReference>
<dbReference type="PANTHER" id="PTHR21256:SF2">
    <property type="entry name" value="HISTIDINE BIOSYNTHESIS TRIFUNCTIONAL PROTEIN"/>
    <property type="match status" value="1"/>
</dbReference>
<feature type="active site" description="Proton acceptor" evidence="12 14">
    <location>
        <position position="332"/>
    </location>
</feature>
<dbReference type="GO" id="GO:0000105">
    <property type="term" value="P:L-histidine biosynthetic process"/>
    <property type="evidence" value="ECO:0007669"/>
    <property type="project" value="UniProtKB-UniRule"/>
</dbReference>
<comment type="pathway">
    <text evidence="2 12">Amino-acid biosynthesis; L-histidine biosynthesis; L-histidine from 5-phospho-alpha-D-ribose 1-diphosphate: step 9/9.</text>
</comment>
<evidence type="ECO:0000256" key="14">
    <source>
        <dbReference type="PIRSR" id="PIRSR000099-1"/>
    </source>
</evidence>
<evidence type="ECO:0000256" key="18">
    <source>
        <dbReference type="RuleBase" id="RU004175"/>
    </source>
</evidence>
<dbReference type="SUPFAM" id="SSF53720">
    <property type="entry name" value="ALDH-like"/>
    <property type="match status" value="1"/>
</dbReference>
<keyword evidence="12" id="KW-0028">Amino-acid biosynthesis</keyword>
<dbReference type="OrthoDB" id="9805269at2"/>
<dbReference type="KEGG" id="scy:SCATT_11730"/>
<dbReference type="eggNOG" id="COG0141">
    <property type="taxonomic scope" value="Bacteria"/>
</dbReference>
<evidence type="ECO:0000256" key="7">
    <source>
        <dbReference type="ARBA" id="ARBA00022833"/>
    </source>
</evidence>
<dbReference type="STRING" id="1003195.SCATT_11730"/>
<dbReference type="InterPro" id="IPR016161">
    <property type="entry name" value="Ald_DH/histidinol_DH"/>
</dbReference>
<feature type="binding site" evidence="12 16">
    <location>
        <position position="424"/>
    </location>
    <ligand>
        <name>substrate</name>
    </ligand>
</feature>
<dbReference type="AlphaFoldDB" id="F8JZW0"/>
<dbReference type="RefSeq" id="WP_014141932.1">
    <property type="nucleotide sequence ID" value="NC_016111.1"/>
</dbReference>
<feature type="binding site" evidence="12 17">
    <location>
        <position position="424"/>
    </location>
    <ligand>
        <name>Zn(2+)</name>
        <dbReference type="ChEBI" id="CHEBI:29105"/>
    </ligand>
</feature>
<sequence length="439" mass="45954">MISRIDLRGTAFPEGGIDRDLLPRAELDVEAALEKVRPICDDVRHRGTAALIEYARRFDGVTLDRVRVPADALTRALAGLDPAVRAALEESIRRARLVHREQRRTDVTTRVVPGGTVTERWVPVERVGLYVPGGNAVYPSSVVMNVVPAQEAGVGSLAVSSPPQADFDGLPHPTILAACALLGVDEVYAAGGAQAIAMFAHGTEECRPVNLVTGPGNIWVAAAKRLLKGRIGIDAEAGPTEIAVLADDTADPVHVAADLISQAEHDTLAAAVLVTTSPALADAVAAELDRQVAATKHTERITEALTGKQSAVVLVDTLDQGLAVVDAYAAEHLEIQTADAAAVAARVRNAGAVFVGPYAPVSLGDYAAGSNHVLPTGGCACHSSGLSVQSFLRGIHVVDYTRDALAEVAHHVVTLAEAEDLPAHGAAIKARFEWKVPQG</sequence>
<feature type="binding site" evidence="12 16">
    <location>
        <position position="265"/>
    </location>
    <ligand>
        <name>substrate</name>
    </ligand>
</feature>
<dbReference type="Gene3D" id="1.20.5.1300">
    <property type="match status" value="1"/>
</dbReference>
<proteinExistence type="inferred from homology"/>
<feature type="binding site" evidence="12 16">
    <location>
        <position position="262"/>
    </location>
    <ligand>
        <name>substrate</name>
    </ligand>
</feature>
<reference evidence="20" key="1">
    <citation type="submission" date="2011-12" db="EMBL/GenBank/DDBJ databases">
        <title>Complete genome sequence of Streptomyces cattleya strain DSM 46488.</title>
        <authorList>
            <person name="Ou H.-Y."/>
            <person name="Li P."/>
            <person name="Zhao C."/>
            <person name="O'Hagan D."/>
            <person name="Deng Z."/>
        </authorList>
    </citation>
    <scope>NUCLEOTIDE SEQUENCE [LARGE SCALE GENOMIC DNA]</scope>
    <source>
        <strain evidence="20">ATCC 35852 / DSM 46488 / JCM 4925 / NBRC 14057 / NRRL 8057</strain>
    </source>
</reference>
<feature type="binding site" evidence="12 17">
    <location>
        <position position="265"/>
    </location>
    <ligand>
        <name>Zn(2+)</name>
        <dbReference type="ChEBI" id="CHEBI:29105"/>
    </ligand>
</feature>
<evidence type="ECO:0000256" key="1">
    <source>
        <dbReference type="ARBA" id="ARBA00003850"/>
    </source>
</evidence>
<protein>
    <recommendedName>
        <fullName evidence="5 12">Histidinol dehydrogenase</fullName>
        <shortName evidence="12">HDH</shortName>
        <ecNumber evidence="4 12">1.1.1.23</ecNumber>
    </recommendedName>
</protein>
<dbReference type="HAMAP" id="MF_01024">
    <property type="entry name" value="HisD"/>
    <property type="match status" value="1"/>
</dbReference>
<evidence type="ECO:0000256" key="10">
    <source>
        <dbReference type="ARBA" id="ARBA00023102"/>
    </source>
</evidence>
<evidence type="ECO:0000256" key="12">
    <source>
        <dbReference type="HAMAP-Rule" id="MF_01024"/>
    </source>
</evidence>
<dbReference type="PRINTS" id="PR00083">
    <property type="entry name" value="HOLDHDRGNASE"/>
</dbReference>
<dbReference type="PIRSF" id="PIRSF000099">
    <property type="entry name" value="Histidinol_dh"/>
    <property type="match status" value="1"/>
</dbReference>
<comment type="function">
    <text evidence="1 12">Catalyzes the sequential NAD-dependent oxidations of L-histidinol to L-histidinaldehyde and then to L-histidine.</text>
</comment>
<feature type="binding site" evidence="12 15">
    <location>
        <position position="217"/>
    </location>
    <ligand>
        <name>NAD(+)</name>
        <dbReference type="ChEBI" id="CHEBI:57540"/>
    </ligand>
</feature>
<comment type="catalytic activity">
    <reaction evidence="11 12">
        <text>L-histidinol + 2 NAD(+) + H2O = L-histidine + 2 NADH + 3 H(+)</text>
        <dbReference type="Rhea" id="RHEA:20641"/>
        <dbReference type="ChEBI" id="CHEBI:15377"/>
        <dbReference type="ChEBI" id="CHEBI:15378"/>
        <dbReference type="ChEBI" id="CHEBI:57540"/>
        <dbReference type="ChEBI" id="CHEBI:57595"/>
        <dbReference type="ChEBI" id="CHEBI:57699"/>
        <dbReference type="ChEBI" id="CHEBI:57945"/>
        <dbReference type="EC" id="1.1.1.23"/>
    </reaction>
</comment>
<dbReference type="GO" id="GO:0051287">
    <property type="term" value="F:NAD binding"/>
    <property type="evidence" value="ECO:0007669"/>
    <property type="project" value="InterPro"/>
</dbReference>
<organism evidence="19 20">
    <name type="scientific">Streptantibioticus cattleyicolor (strain ATCC 35852 / DSM 46488 / JCM 4925 / NBRC 14057 / NRRL 8057)</name>
    <name type="common">Streptomyces cattleya</name>
    <dbReference type="NCBI Taxonomy" id="1003195"/>
    <lineage>
        <taxon>Bacteria</taxon>
        <taxon>Bacillati</taxon>
        <taxon>Actinomycetota</taxon>
        <taxon>Actinomycetes</taxon>
        <taxon>Kitasatosporales</taxon>
        <taxon>Streptomycetaceae</taxon>
        <taxon>Streptantibioticus</taxon>
    </lineage>
</organism>
<feature type="binding site" evidence="12 15">
    <location>
        <position position="194"/>
    </location>
    <ligand>
        <name>NAD(+)</name>
        <dbReference type="ChEBI" id="CHEBI:57540"/>
    </ligand>
</feature>
<dbReference type="PROSITE" id="PS00611">
    <property type="entry name" value="HISOL_DEHYDROGENASE"/>
    <property type="match status" value="1"/>
</dbReference>
<evidence type="ECO:0000256" key="11">
    <source>
        <dbReference type="ARBA" id="ARBA00049489"/>
    </source>
</evidence>
<dbReference type="UniPathway" id="UPA00031">
    <property type="reaction ID" value="UER00014"/>
</dbReference>
<evidence type="ECO:0000256" key="13">
    <source>
        <dbReference type="PIRNR" id="PIRNR000099"/>
    </source>
</evidence>
<evidence type="ECO:0000256" key="15">
    <source>
        <dbReference type="PIRSR" id="PIRSR000099-2"/>
    </source>
</evidence>
<evidence type="ECO:0000313" key="19">
    <source>
        <dbReference type="EMBL" id="AEW93544.1"/>
    </source>
</evidence>
<keyword evidence="7 12" id="KW-0862">Zinc</keyword>
<keyword evidence="20" id="KW-1185">Reference proteome</keyword>
<evidence type="ECO:0000256" key="2">
    <source>
        <dbReference type="ARBA" id="ARBA00004940"/>
    </source>
</evidence>
<evidence type="ECO:0000256" key="4">
    <source>
        <dbReference type="ARBA" id="ARBA00012965"/>
    </source>
</evidence>
<evidence type="ECO:0000256" key="5">
    <source>
        <dbReference type="ARBA" id="ARBA00016531"/>
    </source>
</evidence>
<dbReference type="CDD" id="cd06572">
    <property type="entry name" value="Histidinol_dh"/>
    <property type="match status" value="1"/>
</dbReference>
<feature type="binding site" evidence="12 16">
    <location>
        <position position="240"/>
    </location>
    <ligand>
        <name>substrate</name>
    </ligand>
</feature>
<accession>F8JZW0</accession>
<feature type="binding site" evidence="12 16">
    <location>
        <position position="332"/>
    </location>
    <ligand>
        <name>substrate</name>
    </ligand>
</feature>
<feature type="active site" description="Proton acceptor" evidence="12 14">
    <location>
        <position position="331"/>
    </location>
</feature>
<comment type="similarity">
    <text evidence="3 12 13 18">Belongs to the histidinol dehydrogenase family.</text>
</comment>
<dbReference type="KEGG" id="sct:SCAT_1174"/>
<keyword evidence="9 12" id="KW-0520">NAD</keyword>
<evidence type="ECO:0000313" key="20">
    <source>
        <dbReference type="Proteomes" id="UP000007842"/>
    </source>
</evidence>
<keyword evidence="8 12" id="KW-0560">Oxidoreductase</keyword>
<evidence type="ECO:0000256" key="8">
    <source>
        <dbReference type="ARBA" id="ARBA00023002"/>
    </source>
</evidence>
<gene>
    <name evidence="12" type="primary">hisD</name>
    <name evidence="19" type="ordered locus">SCATT_11730</name>
</gene>
<dbReference type="Gene3D" id="3.40.50.1980">
    <property type="entry name" value="Nitrogenase molybdenum iron protein domain"/>
    <property type="match status" value="2"/>
</dbReference>
<evidence type="ECO:0000256" key="9">
    <source>
        <dbReference type="ARBA" id="ARBA00023027"/>
    </source>
</evidence>
<dbReference type="GO" id="GO:0005829">
    <property type="term" value="C:cytosol"/>
    <property type="evidence" value="ECO:0007669"/>
    <property type="project" value="TreeGrafter"/>
</dbReference>
<dbReference type="EC" id="1.1.1.23" evidence="4 12"/>
<feature type="binding site" evidence="12 16">
    <location>
        <position position="419"/>
    </location>
    <ligand>
        <name>substrate</name>
    </ligand>
</feature>
<dbReference type="Pfam" id="PF00815">
    <property type="entry name" value="Histidinol_dh"/>
    <property type="match status" value="1"/>
</dbReference>
<comment type="cofactor">
    <cofactor evidence="12 17">
        <name>Zn(2+)</name>
        <dbReference type="ChEBI" id="CHEBI:29105"/>
    </cofactor>
    <text evidence="12 17">Binds 1 zinc ion per subunit.</text>
</comment>
<evidence type="ECO:0000256" key="3">
    <source>
        <dbReference type="ARBA" id="ARBA00010178"/>
    </source>
</evidence>
<dbReference type="InterPro" id="IPR022695">
    <property type="entry name" value="Histidinol_DH_monofunct"/>
</dbReference>
<feature type="binding site" evidence="12 15">
    <location>
        <position position="130"/>
    </location>
    <ligand>
        <name>NAD(+)</name>
        <dbReference type="ChEBI" id="CHEBI:57540"/>
    </ligand>
</feature>
<dbReference type="FunFam" id="3.40.50.1980:FF:000001">
    <property type="entry name" value="Histidinol dehydrogenase"/>
    <property type="match status" value="1"/>
</dbReference>
<dbReference type="InterPro" id="IPR012131">
    <property type="entry name" value="Hstdl_DH"/>
</dbReference>
<evidence type="ECO:0000256" key="6">
    <source>
        <dbReference type="ARBA" id="ARBA00022723"/>
    </source>
</evidence>
<feature type="binding site" evidence="12 17">
    <location>
        <position position="262"/>
    </location>
    <ligand>
        <name>Zn(2+)</name>
        <dbReference type="ChEBI" id="CHEBI:29105"/>
    </ligand>
</feature>
<name>F8JZW0_STREN</name>